<dbReference type="EMBL" id="AZNF01000008">
    <property type="protein sequence ID" value="KID64524.1"/>
    <property type="molecule type" value="Genomic_DNA"/>
</dbReference>
<name>A0A0B4G809_METAF</name>
<dbReference type="PANTHER" id="PTHR10996:SF281">
    <property type="entry name" value="D-ISOMER SPECIFIC 2-HYDROXYACID DEHYDROGENASE NAD-BINDING DOMAIN-CONTAINING PROTEIN-RELATED"/>
    <property type="match status" value="1"/>
</dbReference>
<evidence type="ECO:0000259" key="5">
    <source>
        <dbReference type="Pfam" id="PF02826"/>
    </source>
</evidence>
<keyword evidence="1 2" id="KW-0560">Oxidoreductase</keyword>
<evidence type="ECO:0000256" key="1">
    <source>
        <dbReference type="ARBA" id="ARBA00023002"/>
    </source>
</evidence>
<organism evidence="6 7">
    <name type="scientific">Metarhizium anisopliae (strain ARSEF 549)</name>
    <dbReference type="NCBI Taxonomy" id="3151832"/>
    <lineage>
        <taxon>Eukaryota</taxon>
        <taxon>Fungi</taxon>
        <taxon>Dikarya</taxon>
        <taxon>Ascomycota</taxon>
        <taxon>Pezizomycotina</taxon>
        <taxon>Sordariomycetes</taxon>
        <taxon>Hypocreomycetidae</taxon>
        <taxon>Hypocreales</taxon>
        <taxon>Clavicipitaceae</taxon>
        <taxon>Metarhizium</taxon>
    </lineage>
</organism>
<evidence type="ECO:0000259" key="4">
    <source>
        <dbReference type="Pfam" id="PF00389"/>
    </source>
</evidence>
<dbReference type="InterPro" id="IPR036291">
    <property type="entry name" value="NAD(P)-bd_dom_sf"/>
</dbReference>
<dbReference type="Proteomes" id="UP000031186">
    <property type="component" value="Unassembled WGS sequence"/>
</dbReference>
<dbReference type="GO" id="GO:0030267">
    <property type="term" value="F:glyoxylate reductase (NADPH) activity"/>
    <property type="evidence" value="ECO:0007669"/>
    <property type="project" value="TreeGrafter"/>
</dbReference>
<dbReference type="InterPro" id="IPR006139">
    <property type="entry name" value="D-isomer_2_OHA_DH_cat_dom"/>
</dbReference>
<comment type="similarity">
    <text evidence="2">Belongs to the D-isomer specific 2-hydroxyacid dehydrogenase family.</text>
</comment>
<evidence type="ECO:0000256" key="2">
    <source>
        <dbReference type="RuleBase" id="RU003719"/>
    </source>
</evidence>
<feature type="domain" description="D-isomer specific 2-hydroxyacid dehydrogenase NAD-binding" evidence="5">
    <location>
        <begin position="196"/>
        <end position="352"/>
    </location>
</feature>
<dbReference type="Pfam" id="PF00389">
    <property type="entry name" value="2-Hacid_dh"/>
    <property type="match status" value="1"/>
</dbReference>
<dbReference type="SUPFAM" id="SSF51735">
    <property type="entry name" value="NAD(P)-binding Rossmann-fold domains"/>
    <property type="match status" value="1"/>
</dbReference>
<dbReference type="PANTHER" id="PTHR10996">
    <property type="entry name" value="2-HYDROXYACID DEHYDROGENASE-RELATED"/>
    <property type="match status" value="1"/>
</dbReference>
<gene>
    <name evidence="6" type="ORF">MAN_06698</name>
</gene>
<dbReference type="GO" id="GO:0016618">
    <property type="term" value="F:hydroxypyruvate reductase [NAD(P)H] activity"/>
    <property type="evidence" value="ECO:0007669"/>
    <property type="project" value="TreeGrafter"/>
</dbReference>
<dbReference type="SUPFAM" id="SSF52283">
    <property type="entry name" value="Formate/glycerate dehydrogenase catalytic domain-like"/>
    <property type="match status" value="1"/>
</dbReference>
<evidence type="ECO:0000313" key="6">
    <source>
        <dbReference type="EMBL" id="KID64524.1"/>
    </source>
</evidence>
<dbReference type="AlphaFoldDB" id="A0A0B4G809"/>
<reference evidence="6 7" key="1">
    <citation type="journal article" date="2014" name="Proc. Natl. Acad. Sci. U.S.A.">
        <title>Trajectory and genomic determinants of fungal-pathogen speciation and host adaptation.</title>
        <authorList>
            <person name="Hu X."/>
            <person name="Xiao G."/>
            <person name="Zheng P."/>
            <person name="Shang Y."/>
            <person name="Su Y."/>
            <person name="Zhang X."/>
            <person name="Liu X."/>
            <person name="Zhan S."/>
            <person name="St Leger R.J."/>
            <person name="Wang C."/>
        </authorList>
    </citation>
    <scope>NUCLEOTIDE SEQUENCE [LARGE SCALE GENOMIC DNA]</scope>
    <source>
        <strain evidence="6 7">ARSEF 549</strain>
    </source>
</reference>
<dbReference type="GO" id="GO:0005829">
    <property type="term" value="C:cytosol"/>
    <property type="evidence" value="ECO:0007669"/>
    <property type="project" value="TreeGrafter"/>
</dbReference>
<feature type="non-terminal residue" evidence="6">
    <location>
        <position position="1"/>
    </location>
</feature>
<dbReference type="InterPro" id="IPR029752">
    <property type="entry name" value="D-isomer_DH_CS1"/>
</dbReference>
<dbReference type="Gene3D" id="3.40.50.720">
    <property type="entry name" value="NAD(P)-binding Rossmann-like Domain"/>
    <property type="match status" value="2"/>
</dbReference>
<proteinExistence type="inferred from homology"/>
<dbReference type="PROSITE" id="PS00065">
    <property type="entry name" value="D_2_HYDROXYACID_DH_1"/>
    <property type="match status" value="1"/>
</dbReference>
<sequence length="390" mass="42078">MAEPYNTPVPGSTPRSGSPVPHPLRHPTLLSTAATCTPKPRVLHLGDPIRFNPDTHDILSSRYEVVRPSAAERERAPFIQNLRDGTWGSFQAIFRPFWRTGGEMGQWDGELIALLPESVRVFASAGTGYDWVDTKLLGEQGEWHLRIVYCNGGTASADAVADLAIAMIISTFRYIPWCMAAATAASPSAFADCHLDSPAQCHNLRDRILGVVGLGNIGQRVATRCRLGFAMEIHYFDIERKSATVEGAVSARFHASLESLLETADCVVLCTPVGFGGETMINASTLKHFRQGGRFVNVSRGALVNEDDLVAALESQRLSSVALDVHANEPHVHEGLRKLAAEGRAMLTCHNGGGTVETHAAFEELSMRNVLAVLGGGPALSAVNLGHLKR</sequence>
<dbReference type="HOGENOM" id="CLU_019796_1_2_1"/>
<dbReference type="VEuPathDB" id="FungiDB:MAN_06698"/>
<dbReference type="InterPro" id="IPR029753">
    <property type="entry name" value="D-isomer_DH_CS"/>
</dbReference>
<dbReference type="InterPro" id="IPR006140">
    <property type="entry name" value="D-isomer_DH_NAD-bd"/>
</dbReference>
<feature type="domain" description="D-isomer specific 2-hydroxyacid dehydrogenase catalytic" evidence="4">
    <location>
        <begin position="108"/>
        <end position="384"/>
    </location>
</feature>
<dbReference type="InterPro" id="IPR050223">
    <property type="entry name" value="D-isomer_2-hydroxyacid_DH"/>
</dbReference>
<protein>
    <submittedName>
        <fullName evidence="6">NAD(P)-binding domain protein</fullName>
    </submittedName>
</protein>
<dbReference type="GO" id="GO:0051287">
    <property type="term" value="F:NAD binding"/>
    <property type="evidence" value="ECO:0007669"/>
    <property type="project" value="InterPro"/>
</dbReference>
<dbReference type="Pfam" id="PF02826">
    <property type="entry name" value="2-Hacid_dh_C"/>
    <property type="match status" value="1"/>
</dbReference>
<keyword evidence="7" id="KW-1185">Reference proteome</keyword>
<accession>A0A0B4G809</accession>
<dbReference type="CDD" id="cd12168">
    <property type="entry name" value="Mand_dh_like"/>
    <property type="match status" value="1"/>
</dbReference>
<evidence type="ECO:0000313" key="7">
    <source>
        <dbReference type="Proteomes" id="UP000031186"/>
    </source>
</evidence>
<feature type="region of interest" description="Disordered" evidence="3">
    <location>
        <begin position="1"/>
        <end position="26"/>
    </location>
</feature>
<comment type="caution">
    <text evidence="6">The sequence shown here is derived from an EMBL/GenBank/DDBJ whole genome shotgun (WGS) entry which is preliminary data.</text>
</comment>
<dbReference type="PROSITE" id="PS00671">
    <property type="entry name" value="D_2_HYDROXYACID_DH_3"/>
    <property type="match status" value="1"/>
</dbReference>
<dbReference type="OrthoDB" id="9991913at2759"/>
<evidence type="ECO:0000256" key="3">
    <source>
        <dbReference type="SAM" id="MobiDB-lite"/>
    </source>
</evidence>